<dbReference type="AlphaFoldDB" id="A0A285N1L8"/>
<dbReference type="RefSeq" id="WP_096999542.1">
    <property type="nucleotide sequence ID" value="NZ_OBEI01000001.1"/>
</dbReference>
<evidence type="ECO:0000259" key="3">
    <source>
        <dbReference type="Pfam" id="PF22113"/>
    </source>
</evidence>
<keyword evidence="2" id="KW-0812">Transmembrane</keyword>
<dbReference type="InterPro" id="IPR051829">
    <property type="entry name" value="Multiheme_Cytochr_ET"/>
</dbReference>
<evidence type="ECO:0000313" key="4">
    <source>
        <dbReference type="EMBL" id="SNZ03330.1"/>
    </source>
</evidence>
<proteinExistence type="predicted"/>
<feature type="transmembrane region" description="Helical" evidence="2">
    <location>
        <begin position="769"/>
        <end position="794"/>
    </location>
</feature>
<keyword evidence="5" id="KW-1185">Reference proteome</keyword>
<reference evidence="5" key="1">
    <citation type="submission" date="2017-09" db="EMBL/GenBank/DDBJ databases">
        <authorList>
            <person name="Varghese N."/>
            <person name="Submissions S."/>
        </authorList>
    </citation>
    <scope>NUCLEOTIDE SEQUENCE [LARGE SCALE GENOMIC DNA]</scope>
    <source>
        <strain evidence="5">DSM 15103</strain>
    </source>
</reference>
<dbReference type="GO" id="GO:0016491">
    <property type="term" value="F:oxidoreductase activity"/>
    <property type="evidence" value="ECO:0007669"/>
    <property type="project" value="TreeGrafter"/>
</dbReference>
<dbReference type="PANTHER" id="PTHR35038:SF8">
    <property type="entry name" value="C-TYPE POLYHEME CYTOCHROME OMCC"/>
    <property type="match status" value="1"/>
</dbReference>
<feature type="domain" description="Outer membrane cytochrome MtrC/MtrF-like" evidence="3">
    <location>
        <begin position="214"/>
        <end position="382"/>
    </location>
</feature>
<keyword evidence="2" id="KW-1133">Transmembrane helix</keyword>
<dbReference type="Pfam" id="PF22113">
    <property type="entry name" value="Mtrc-MtrF_II-IV_dom"/>
    <property type="match status" value="1"/>
</dbReference>
<sequence>MRVILILFFSFFLVSYANNCLKCHKGIEPIRELDSEMMKEILEISKKVGYPGNDCIVCHGGNPEAEDKENAHKGTVEVFLQGVKTEHGIKKGPQNFYPDPGSPWINQYTCGICHQEQVRTQFTSLMFTEAGKIQGSLWGFGGINGYQHDIGNYAVKTVDLHKTLGTKIYKEYMQKLKKLEPQVFPEKMKGLPAAPTAEEVEKNPQLAVYTYLRQECLRCHTGVKGRSKRGDYRGLGCSSCHIPYSNEGFYEGNDPTIPKDERGHMLVHTIQGTRDAKVKINGIEYSGIPVETCTTCHDRGKRIGTSFQGLMETAYFSPFLEDGSPQPKLHTKHYIHLKPDIHLKKGMVCQDCHTSIDVHSDGTLTGTTLAPVEIECQDCHGTPDKYPWELPIGYSDEFGGNVPAKGKPRGVSFSIPEYMEKGEKYPPKDGYLLTARGNPFGNVVRDGDEVIVHTAGGKDIRLKPLKKLKEKGKLKKEAQVAMVQIKNHINKMECYTCHSTWAPQCYGCHIKIDYSKPVKHPDWVSIGNDHDSSGLTADARGEIKKHLIEGNIVETRSYLRWENPPLAVNGENRISPAVPGCQTTVTVIGKDGKPLLLNHIFRIPNVEGAGEKGQLAIDISPIQPHTVQKESRSCESCHTNPVAMGYGIERGKIYENPSKPYVVELTTPDGKIIPKKYKTQINSIKNLEYDWSRFVSEDGTQLQTVGHHFKNSRPLNNKERAKLDRRGVCLSCHQTMPDRDIAVSLMVHVGEIADIDIDNDMHRFILHKLIIMGAWVQVLIVAGISLFIIIFPLWKKLKRGKK</sequence>
<dbReference type="Proteomes" id="UP000219036">
    <property type="component" value="Unassembled WGS sequence"/>
</dbReference>
<keyword evidence="1" id="KW-0732">Signal</keyword>
<gene>
    <name evidence="4" type="ORF">SAMN06265182_0353</name>
</gene>
<dbReference type="InterPro" id="IPR036280">
    <property type="entry name" value="Multihaem_cyt_sf"/>
</dbReference>
<dbReference type="PANTHER" id="PTHR35038">
    <property type="entry name" value="DISSIMILATORY SULFITE REDUCTASE SIRA"/>
    <property type="match status" value="1"/>
</dbReference>
<evidence type="ECO:0000256" key="1">
    <source>
        <dbReference type="ARBA" id="ARBA00022729"/>
    </source>
</evidence>
<protein>
    <submittedName>
        <fullName evidence="4">Cytochrome c554 and c-prime</fullName>
    </submittedName>
</protein>
<organism evidence="4 5">
    <name type="scientific">Persephonella hydrogeniphila</name>
    <dbReference type="NCBI Taxonomy" id="198703"/>
    <lineage>
        <taxon>Bacteria</taxon>
        <taxon>Pseudomonadati</taxon>
        <taxon>Aquificota</taxon>
        <taxon>Aquificia</taxon>
        <taxon>Aquificales</taxon>
        <taxon>Hydrogenothermaceae</taxon>
        <taxon>Persephonella</taxon>
    </lineage>
</organism>
<dbReference type="InterPro" id="IPR054337">
    <property type="entry name" value="Mtrc-MtrF-like_dom_II/IV"/>
</dbReference>
<dbReference type="EMBL" id="OBEI01000001">
    <property type="protein sequence ID" value="SNZ03330.1"/>
    <property type="molecule type" value="Genomic_DNA"/>
</dbReference>
<evidence type="ECO:0000313" key="5">
    <source>
        <dbReference type="Proteomes" id="UP000219036"/>
    </source>
</evidence>
<name>A0A285N1L8_9AQUI</name>
<evidence type="ECO:0000256" key="2">
    <source>
        <dbReference type="SAM" id="Phobius"/>
    </source>
</evidence>
<accession>A0A285N1L8</accession>
<dbReference type="Gene3D" id="1.10.1130.10">
    <property type="entry name" value="Flavocytochrome C3, Chain A"/>
    <property type="match status" value="1"/>
</dbReference>
<dbReference type="OrthoDB" id="9814800at2"/>
<keyword evidence="2" id="KW-0472">Membrane</keyword>
<dbReference type="SUPFAM" id="SSF48695">
    <property type="entry name" value="Multiheme cytochromes"/>
    <property type="match status" value="1"/>
</dbReference>